<dbReference type="Proteomes" id="UP000318017">
    <property type="component" value="Chromosome"/>
</dbReference>
<reference evidence="2 3" key="1">
    <citation type="submission" date="2019-02" db="EMBL/GenBank/DDBJ databases">
        <title>Deep-cultivation of Planctomycetes and their phenomic and genomic characterization uncovers novel biology.</title>
        <authorList>
            <person name="Wiegand S."/>
            <person name="Jogler M."/>
            <person name="Boedeker C."/>
            <person name="Pinto D."/>
            <person name="Vollmers J."/>
            <person name="Rivas-Marin E."/>
            <person name="Kohn T."/>
            <person name="Peeters S.H."/>
            <person name="Heuer A."/>
            <person name="Rast P."/>
            <person name="Oberbeckmann S."/>
            <person name="Bunk B."/>
            <person name="Jeske O."/>
            <person name="Meyerdierks A."/>
            <person name="Storesund J.E."/>
            <person name="Kallscheuer N."/>
            <person name="Luecker S."/>
            <person name="Lage O.M."/>
            <person name="Pohl T."/>
            <person name="Merkel B.J."/>
            <person name="Hornburger P."/>
            <person name="Mueller R.-W."/>
            <person name="Bruemmer F."/>
            <person name="Labrenz M."/>
            <person name="Spormann A.M."/>
            <person name="Op den Camp H."/>
            <person name="Overmann J."/>
            <person name="Amann R."/>
            <person name="Jetten M.S.M."/>
            <person name="Mascher T."/>
            <person name="Medema M.H."/>
            <person name="Devos D.P."/>
            <person name="Kaster A.-K."/>
            <person name="Ovreas L."/>
            <person name="Rohde M."/>
            <person name="Galperin M.Y."/>
            <person name="Jogler C."/>
        </authorList>
    </citation>
    <scope>NUCLEOTIDE SEQUENCE [LARGE SCALE GENOMIC DNA]</scope>
    <source>
        <strain evidence="2 3">Q31a</strain>
    </source>
</reference>
<name>A0A518GH12_9BACT</name>
<dbReference type="EMBL" id="CP036298">
    <property type="protein sequence ID" value="QDV27873.1"/>
    <property type="molecule type" value="Genomic_DNA"/>
</dbReference>
<evidence type="ECO:0000313" key="2">
    <source>
        <dbReference type="EMBL" id="QDV27873.1"/>
    </source>
</evidence>
<feature type="region of interest" description="Disordered" evidence="1">
    <location>
        <begin position="70"/>
        <end position="92"/>
    </location>
</feature>
<organism evidence="2 3">
    <name type="scientific">Aureliella helgolandensis</name>
    <dbReference type="NCBI Taxonomy" id="2527968"/>
    <lineage>
        <taxon>Bacteria</taxon>
        <taxon>Pseudomonadati</taxon>
        <taxon>Planctomycetota</taxon>
        <taxon>Planctomycetia</taxon>
        <taxon>Pirellulales</taxon>
        <taxon>Pirellulaceae</taxon>
        <taxon>Aureliella</taxon>
    </lineage>
</organism>
<keyword evidence="3" id="KW-1185">Reference proteome</keyword>
<dbReference type="AlphaFoldDB" id="A0A518GH12"/>
<protein>
    <submittedName>
        <fullName evidence="2">Uncharacterized protein</fullName>
    </submittedName>
</protein>
<proteinExistence type="predicted"/>
<gene>
    <name evidence="2" type="ORF">Q31a_62660</name>
</gene>
<sequence length="92" mass="9334">MGLWANRCRTLRVQWCASILASHTVAGTLCDDLMRVVELEGVGHGPGGQATGLGYGGWLRGAVGGDLGCGSESAEDGSLHRGWPASVGPVAG</sequence>
<dbReference type="KEGG" id="ahel:Q31a_62660"/>
<accession>A0A518GH12</accession>
<evidence type="ECO:0000256" key="1">
    <source>
        <dbReference type="SAM" id="MobiDB-lite"/>
    </source>
</evidence>
<evidence type="ECO:0000313" key="3">
    <source>
        <dbReference type="Proteomes" id="UP000318017"/>
    </source>
</evidence>